<sequence>MVDPKKAAKLIRQHFEELTTEQFVENLHRSCPEVFEDNQRSHPPQNTSTPISSDKAQQQKS</sequence>
<dbReference type="Proteomes" id="UP000320055">
    <property type="component" value="Unassembled WGS sequence"/>
</dbReference>
<name>A0A563W214_9CYAN</name>
<gene>
    <name evidence="2" type="ORF">H1P_6380001</name>
</gene>
<feature type="compositionally biased region" description="Polar residues" evidence="1">
    <location>
        <begin position="41"/>
        <end position="61"/>
    </location>
</feature>
<proteinExistence type="predicted"/>
<protein>
    <submittedName>
        <fullName evidence="2">Uncharacterized protein</fullName>
    </submittedName>
</protein>
<evidence type="ECO:0000313" key="3">
    <source>
        <dbReference type="Proteomes" id="UP000320055"/>
    </source>
</evidence>
<organism evidence="2 3">
    <name type="scientific">Hyella patelloides LEGE 07179</name>
    <dbReference type="NCBI Taxonomy" id="945734"/>
    <lineage>
        <taxon>Bacteria</taxon>
        <taxon>Bacillati</taxon>
        <taxon>Cyanobacteriota</taxon>
        <taxon>Cyanophyceae</taxon>
        <taxon>Pleurocapsales</taxon>
        <taxon>Hyellaceae</taxon>
        <taxon>Hyella</taxon>
    </lineage>
</organism>
<evidence type="ECO:0000313" key="2">
    <source>
        <dbReference type="EMBL" id="VEP17721.1"/>
    </source>
</evidence>
<dbReference type="RefSeq" id="WP_144876141.1">
    <property type="nucleotide sequence ID" value="NZ_LR214370.1"/>
</dbReference>
<dbReference type="EMBL" id="CAACVJ010000599">
    <property type="protein sequence ID" value="VEP17721.1"/>
    <property type="molecule type" value="Genomic_DNA"/>
</dbReference>
<feature type="region of interest" description="Disordered" evidence="1">
    <location>
        <begin position="29"/>
        <end position="61"/>
    </location>
</feature>
<keyword evidence="3" id="KW-1185">Reference proteome</keyword>
<accession>A0A563W214</accession>
<dbReference type="OrthoDB" id="583729at2"/>
<evidence type="ECO:0000256" key="1">
    <source>
        <dbReference type="SAM" id="MobiDB-lite"/>
    </source>
</evidence>
<reference evidence="2 3" key="1">
    <citation type="submission" date="2019-01" db="EMBL/GenBank/DDBJ databases">
        <authorList>
            <person name="Brito A."/>
        </authorList>
    </citation>
    <scope>NUCLEOTIDE SEQUENCE [LARGE SCALE GENOMIC DNA]</scope>
    <source>
        <strain evidence="2">1</strain>
    </source>
</reference>
<dbReference type="AlphaFoldDB" id="A0A563W214"/>